<comment type="caution">
    <text evidence="1">The sequence shown here is derived from an EMBL/GenBank/DDBJ whole genome shotgun (WGS) entry which is preliminary data.</text>
</comment>
<gene>
    <name evidence="2" type="ORF">B6C91_10580</name>
    <name evidence="1" type="ORF">B6D08_11640</name>
</gene>
<evidence type="ECO:0000313" key="2">
    <source>
        <dbReference type="EMBL" id="OTQ08974.1"/>
    </source>
</evidence>
<sequence length="119" mass="14405">MNKRIKLERYILKEYQAKDSQTFLYQLNYEFYFDKEKFSILLNNCNSLAKEYHEFGKSDNYDEVVKSLLAIFEHTLYLFFVHFVENDMFTISNYGKDLTATDVSDYYLQIRDITEKIIL</sequence>
<evidence type="ECO:0000313" key="1">
    <source>
        <dbReference type="EMBL" id="OTP98292.1"/>
    </source>
</evidence>
<dbReference type="EMBL" id="NARP01000034">
    <property type="protein sequence ID" value="OTP98292.1"/>
    <property type="molecule type" value="Genomic_DNA"/>
</dbReference>
<dbReference type="RefSeq" id="WP_025315377.1">
    <property type="nucleotide sequence ID" value="NZ_CAMLAF010000094.1"/>
</dbReference>
<name>X2H3Z8_9GAMM</name>
<accession>X2H3Z8</accession>
<keyword evidence="3" id="KW-1185">Reference proteome</keyword>
<protein>
    <submittedName>
        <fullName evidence="1">Uncharacterized protein</fullName>
    </submittedName>
</protein>
<dbReference type="EMBL" id="NART01000058">
    <property type="protein sequence ID" value="OTQ08974.1"/>
    <property type="molecule type" value="Genomic_DNA"/>
</dbReference>
<evidence type="ECO:0000313" key="4">
    <source>
        <dbReference type="Proteomes" id="UP000194977"/>
    </source>
</evidence>
<organism evidence="1 4">
    <name type="scientific">Gilliamella apicola</name>
    <dbReference type="NCBI Taxonomy" id="1196095"/>
    <lineage>
        <taxon>Bacteria</taxon>
        <taxon>Pseudomonadati</taxon>
        <taxon>Pseudomonadota</taxon>
        <taxon>Gammaproteobacteria</taxon>
        <taxon>Orbales</taxon>
        <taxon>Orbaceae</taxon>
        <taxon>Gilliamella</taxon>
    </lineage>
</organism>
<dbReference type="OrthoDB" id="7066345at2"/>
<evidence type="ECO:0000313" key="3">
    <source>
        <dbReference type="Proteomes" id="UP000194800"/>
    </source>
</evidence>
<reference evidence="3 4" key="1">
    <citation type="submission" date="2017-03" db="EMBL/GenBank/DDBJ databases">
        <title>Comparative genomics of honeybee gut symbionts reveal geographically distinct and subgroup specific antibiotic resistance.</title>
        <authorList>
            <person name="Ludvigsen J."/>
            <person name="Porcellato D."/>
            <person name="Labee-Lund T.M."/>
            <person name="Amdam G.V."/>
            <person name="Rudi K."/>
        </authorList>
    </citation>
    <scope>NUCLEOTIDE SEQUENCE [LARGE SCALE GENOMIC DNA]</scope>
    <source>
        <strain evidence="1 4">A-7-12</strain>
        <strain evidence="2 3">A-9-12</strain>
    </source>
</reference>
<proteinExistence type="predicted"/>
<dbReference type="AlphaFoldDB" id="X2H3Z8"/>
<dbReference type="Proteomes" id="UP000194800">
    <property type="component" value="Unassembled WGS sequence"/>
</dbReference>
<dbReference type="GeneID" id="29849887"/>
<dbReference type="Proteomes" id="UP000194977">
    <property type="component" value="Unassembled WGS sequence"/>
</dbReference>
<dbReference type="KEGG" id="gap:GAPWK_1211"/>
<dbReference type="HOGENOM" id="CLU_2058022_0_0_6"/>